<accession>A0ABV1HUC1</accession>
<keyword evidence="2" id="KW-1185">Reference proteome</keyword>
<name>A0ABV1HUC1_9FIRM</name>
<comment type="caution">
    <text evidence="1">The sequence shown here is derived from an EMBL/GenBank/DDBJ whole genome shotgun (WGS) entry which is preliminary data.</text>
</comment>
<organism evidence="1 2">
    <name type="scientific">Ruminococcoides intestinihominis</name>
    <dbReference type="NCBI Taxonomy" id="3133161"/>
    <lineage>
        <taxon>Bacteria</taxon>
        <taxon>Bacillati</taxon>
        <taxon>Bacillota</taxon>
        <taxon>Clostridia</taxon>
        <taxon>Eubacteriales</taxon>
        <taxon>Oscillospiraceae</taxon>
        <taxon>Ruminococcoides</taxon>
    </lineage>
</organism>
<protein>
    <recommendedName>
        <fullName evidence="3">SIR2-like domain-containing protein</fullName>
    </recommendedName>
</protein>
<sequence length="410" mass="48052">MEKKVTFLFGSGADTDACKKLKSGATFAADIISNKYNSIIESLLGEKLGNFKLIYPSSKKIYIETILSNEEKSIELFGEELVDKIKKYSNRSSSEKYENEKKDINKKCSQWYKLLTQGAKQCTNDLKIKKFFLENAVLFSSLDEKFNSLRNFELDANAKRVINTYYTVYISMFEKLYDLENFDWNFESIFNTLREDRVLNISHSCYYKTIRNLNCNVVTTNYTSLAEVLSNKKTVYLHGKLNWFEDIKGLSVYDCKDKKQREILLKLTEKNKNSIIPFIFIPSGIKPIICKKQIVEFYDFVTYLEKSNLLCTIGYKFNSEDNHINSIIIDWLNADSNNKLVFFNFNDEVDLKKYSWINYDVYDLRDISIHSFENMLNSNHRIINIPIDEDNSRIAFSTFTELIKDPNRIF</sequence>
<evidence type="ECO:0000313" key="1">
    <source>
        <dbReference type="EMBL" id="MEQ2565724.1"/>
    </source>
</evidence>
<dbReference type="RefSeq" id="WP_367286432.1">
    <property type="nucleotide sequence ID" value="NZ_JBBMEY010000017.1"/>
</dbReference>
<proteinExistence type="predicted"/>
<dbReference type="EMBL" id="JBBMFI010000016">
    <property type="protein sequence ID" value="MEQ2565724.1"/>
    <property type="molecule type" value="Genomic_DNA"/>
</dbReference>
<evidence type="ECO:0000313" key="2">
    <source>
        <dbReference type="Proteomes" id="UP001478133"/>
    </source>
</evidence>
<gene>
    <name evidence="1" type="ORF">ABFO16_05685</name>
</gene>
<evidence type="ECO:0008006" key="3">
    <source>
        <dbReference type="Google" id="ProtNLM"/>
    </source>
</evidence>
<reference evidence="1 2" key="1">
    <citation type="submission" date="2024-03" db="EMBL/GenBank/DDBJ databases">
        <title>Human intestinal bacterial collection.</title>
        <authorList>
            <person name="Pauvert C."/>
            <person name="Hitch T.C.A."/>
            <person name="Clavel T."/>
        </authorList>
    </citation>
    <scope>NUCLEOTIDE SEQUENCE [LARGE SCALE GENOMIC DNA]</scope>
    <source>
        <strain evidence="1 2">CLA-AP-H18</strain>
    </source>
</reference>
<dbReference type="Proteomes" id="UP001478133">
    <property type="component" value="Unassembled WGS sequence"/>
</dbReference>